<gene>
    <name evidence="2" type="ORF">M0811_04908</name>
</gene>
<dbReference type="Proteomes" id="UP001149090">
    <property type="component" value="Unassembled WGS sequence"/>
</dbReference>
<name>A0A9Q0RGB7_ANAIG</name>
<keyword evidence="1" id="KW-0175">Coiled coil</keyword>
<reference evidence="2" key="1">
    <citation type="submission" date="2022-10" db="EMBL/GenBank/DDBJ databases">
        <title>Novel sulphate-reducing endosymbionts in the free-living metamonad Anaeramoeba.</title>
        <authorList>
            <person name="Jerlstrom-Hultqvist J."/>
            <person name="Cepicka I."/>
            <person name="Gallot-Lavallee L."/>
            <person name="Salas-Leiva D."/>
            <person name="Curtis B.A."/>
            <person name="Zahonova K."/>
            <person name="Pipaliya S."/>
            <person name="Dacks J."/>
            <person name="Roger A.J."/>
        </authorList>
    </citation>
    <scope>NUCLEOTIDE SEQUENCE</scope>
    <source>
        <strain evidence="2">BMAN</strain>
    </source>
</reference>
<evidence type="ECO:0000256" key="1">
    <source>
        <dbReference type="SAM" id="Coils"/>
    </source>
</evidence>
<evidence type="ECO:0000313" key="3">
    <source>
        <dbReference type="Proteomes" id="UP001149090"/>
    </source>
</evidence>
<proteinExistence type="predicted"/>
<protein>
    <submittedName>
        <fullName evidence="2">Uncharacterized protein</fullName>
    </submittedName>
</protein>
<organism evidence="2 3">
    <name type="scientific">Anaeramoeba ignava</name>
    <name type="common">Anaerobic marine amoeba</name>
    <dbReference type="NCBI Taxonomy" id="1746090"/>
    <lineage>
        <taxon>Eukaryota</taxon>
        <taxon>Metamonada</taxon>
        <taxon>Anaeramoebidae</taxon>
        <taxon>Anaeramoeba</taxon>
    </lineage>
</organism>
<accession>A0A9Q0RGB7</accession>
<dbReference type="AlphaFoldDB" id="A0A9Q0RGB7"/>
<evidence type="ECO:0000313" key="2">
    <source>
        <dbReference type="EMBL" id="KAJ5078583.1"/>
    </source>
</evidence>
<dbReference type="EMBL" id="JAPDFW010000053">
    <property type="protein sequence ID" value="KAJ5078583.1"/>
    <property type="molecule type" value="Genomic_DNA"/>
</dbReference>
<comment type="caution">
    <text evidence="2">The sequence shown here is derived from an EMBL/GenBank/DDBJ whole genome shotgun (WGS) entry which is preliminary data.</text>
</comment>
<feature type="coiled-coil region" evidence="1">
    <location>
        <begin position="3"/>
        <end position="62"/>
    </location>
</feature>
<keyword evidence="3" id="KW-1185">Reference proteome</keyword>
<sequence length="152" mass="18022">MRKKREKEEKEKILQEKEKKLEEFDNQIEQLTTKKEELLKLIKTQEETNEKLKSKMGSLSIQIKANESHNKVILQVQSLSEKNREILSQEKIKLFGKEHSLTTQQEELMKKQKELASEKSLFFQQKKEFNILKEKISSLSSLVKSLTEMNQK</sequence>